<dbReference type="EMBL" id="CACVKT020009075">
    <property type="protein sequence ID" value="CAC5420082.1"/>
    <property type="molecule type" value="Genomic_DNA"/>
</dbReference>
<dbReference type="OrthoDB" id="6339427at2759"/>
<dbReference type="PANTHER" id="PTHR48020">
    <property type="entry name" value="PROTON MYO-INOSITOL COTRANSPORTER"/>
    <property type="match status" value="1"/>
</dbReference>
<dbReference type="GO" id="GO:0005366">
    <property type="term" value="F:myo-inositol:proton symporter activity"/>
    <property type="evidence" value="ECO:0007669"/>
    <property type="project" value="TreeGrafter"/>
</dbReference>
<keyword evidence="5 6" id="KW-0472">Membrane</keyword>
<protein>
    <submittedName>
        <fullName evidence="7">SLC2A13</fullName>
    </submittedName>
</protein>
<dbReference type="InterPro" id="IPR050814">
    <property type="entry name" value="Myo-inositol_Transporter"/>
</dbReference>
<comment type="subcellular location">
    <subcellularLocation>
        <location evidence="1">Membrane</location>
    </subcellularLocation>
</comment>
<evidence type="ECO:0000313" key="7">
    <source>
        <dbReference type="EMBL" id="CAC5420082.1"/>
    </source>
</evidence>
<feature type="transmembrane region" description="Helical" evidence="6">
    <location>
        <begin position="38"/>
        <end position="60"/>
    </location>
</feature>
<dbReference type="InterPro" id="IPR005828">
    <property type="entry name" value="MFS_sugar_transport-like"/>
</dbReference>
<keyword evidence="8" id="KW-1185">Reference proteome</keyword>
<evidence type="ECO:0000256" key="5">
    <source>
        <dbReference type="ARBA" id="ARBA00023136"/>
    </source>
</evidence>
<dbReference type="Pfam" id="PF00083">
    <property type="entry name" value="Sugar_tr"/>
    <property type="match status" value="1"/>
</dbReference>
<organism evidence="7 8">
    <name type="scientific">Mytilus coruscus</name>
    <name type="common">Sea mussel</name>
    <dbReference type="NCBI Taxonomy" id="42192"/>
    <lineage>
        <taxon>Eukaryota</taxon>
        <taxon>Metazoa</taxon>
        <taxon>Spiralia</taxon>
        <taxon>Lophotrochozoa</taxon>
        <taxon>Mollusca</taxon>
        <taxon>Bivalvia</taxon>
        <taxon>Autobranchia</taxon>
        <taxon>Pteriomorphia</taxon>
        <taxon>Mytilida</taxon>
        <taxon>Mytiloidea</taxon>
        <taxon>Mytilidae</taxon>
        <taxon>Mytilinae</taxon>
        <taxon>Mytilus</taxon>
    </lineage>
</organism>
<sequence>MSGFPSKLAIWLVCVPFAVNFLATFIGIYLVERAGRRILTLGSFVGIIIALIVLAVGFQLSVIHTPPVALNETHGLPSKCEYSKCDPCIRNKDCGFCYVKDNATASGSCLPVYSDHPERYADPNFSNFSKNFRCNKENYEHDMKDFTWANNYCPTEYSWMAVLGLALFVIGFAPVFGINLTRLHAFLKSTHNSKQTLNKMSSTRRDLSIQFSTKYFRGTSYDDVLGEIKKILSLDDVKSIQFTETNCKVCLQDFESKGNRLTSGSTLKNRSVSLYDVEKNITNVTVKDLPLRTR</sequence>
<reference evidence="7 8" key="1">
    <citation type="submission" date="2020-06" db="EMBL/GenBank/DDBJ databases">
        <authorList>
            <person name="Li R."/>
            <person name="Bekaert M."/>
        </authorList>
    </citation>
    <scope>NUCLEOTIDE SEQUENCE [LARGE SCALE GENOMIC DNA]</scope>
    <source>
        <strain evidence="8">wild</strain>
    </source>
</reference>
<dbReference type="PANTHER" id="PTHR48020:SF12">
    <property type="entry name" value="PROTON MYO-INOSITOL COTRANSPORTER"/>
    <property type="match status" value="1"/>
</dbReference>
<keyword evidence="3 6" id="KW-0812">Transmembrane</keyword>
<dbReference type="Proteomes" id="UP000507470">
    <property type="component" value="Unassembled WGS sequence"/>
</dbReference>
<feature type="transmembrane region" description="Helical" evidence="6">
    <location>
        <begin position="6"/>
        <end position="31"/>
    </location>
</feature>
<evidence type="ECO:0000256" key="6">
    <source>
        <dbReference type="SAM" id="Phobius"/>
    </source>
</evidence>
<name>A0A6J8EJY9_MYTCO</name>
<feature type="transmembrane region" description="Helical" evidence="6">
    <location>
        <begin position="157"/>
        <end position="178"/>
    </location>
</feature>
<evidence type="ECO:0000256" key="1">
    <source>
        <dbReference type="ARBA" id="ARBA00004370"/>
    </source>
</evidence>
<evidence type="ECO:0000256" key="4">
    <source>
        <dbReference type="ARBA" id="ARBA00022989"/>
    </source>
</evidence>
<evidence type="ECO:0000256" key="3">
    <source>
        <dbReference type="ARBA" id="ARBA00022692"/>
    </source>
</evidence>
<dbReference type="SUPFAM" id="SSF103473">
    <property type="entry name" value="MFS general substrate transporter"/>
    <property type="match status" value="1"/>
</dbReference>
<evidence type="ECO:0000313" key="8">
    <source>
        <dbReference type="Proteomes" id="UP000507470"/>
    </source>
</evidence>
<dbReference type="InterPro" id="IPR036259">
    <property type="entry name" value="MFS_trans_sf"/>
</dbReference>
<keyword evidence="4 6" id="KW-1133">Transmembrane helix</keyword>
<gene>
    <name evidence="7" type="ORF">MCOR_52349</name>
</gene>
<dbReference type="AlphaFoldDB" id="A0A6J8EJY9"/>
<dbReference type="GO" id="GO:0016324">
    <property type="term" value="C:apical plasma membrane"/>
    <property type="evidence" value="ECO:0007669"/>
    <property type="project" value="TreeGrafter"/>
</dbReference>
<accession>A0A6J8EJY9</accession>
<proteinExistence type="predicted"/>
<keyword evidence="2" id="KW-0813">Transport</keyword>
<evidence type="ECO:0000256" key="2">
    <source>
        <dbReference type="ARBA" id="ARBA00022448"/>
    </source>
</evidence>
<dbReference type="Gene3D" id="1.20.1250.20">
    <property type="entry name" value="MFS general substrate transporter like domains"/>
    <property type="match status" value="1"/>
</dbReference>